<dbReference type="InterPro" id="IPR044946">
    <property type="entry name" value="Restrct_endonuc_typeI_TRD_sf"/>
</dbReference>
<protein>
    <submittedName>
        <fullName evidence="6">Type I restriction enzyme, S subunit</fullName>
    </submittedName>
</protein>
<dbReference type="CDD" id="cd17255">
    <property type="entry name" value="RMtype1_S_Fco49512ORF2615P-TRD2-CR2_like"/>
    <property type="match status" value="1"/>
</dbReference>
<feature type="region of interest" description="Disordered" evidence="4">
    <location>
        <begin position="417"/>
        <end position="436"/>
    </location>
</feature>
<feature type="domain" description="Type I restriction modification DNA specificity" evidence="5">
    <location>
        <begin position="211"/>
        <end position="392"/>
    </location>
</feature>
<dbReference type="CDD" id="cd17246">
    <property type="entry name" value="RMtype1_S_SonII-TRD2-CR2_like"/>
    <property type="match status" value="1"/>
</dbReference>
<dbReference type="RefSeq" id="WP_091571051.1">
    <property type="nucleotide sequence ID" value="NZ_FMZA01000014.1"/>
</dbReference>
<dbReference type="GO" id="GO:0009307">
    <property type="term" value="P:DNA restriction-modification system"/>
    <property type="evidence" value="ECO:0007669"/>
    <property type="project" value="UniProtKB-KW"/>
</dbReference>
<gene>
    <name evidence="6" type="ORF">SAMN04488112_11489</name>
</gene>
<dbReference type="STRING" id="1236220.SAMN04488112_11489"/>
<proteinExistence type="inferred from homology"/>
<dbReference type="OrthoDB" id="9811611at2"/>
<sequence>MLDEINSIPSGWEVCCVEDVCKLGRGRVISTEEISENPGNYPVYSSQSSNEGIMGYLNTFDFEGEYVTWTTDGANAGTVFYRKGKFNCTNVCGTLEARKPRHIDMRFISRALAMYTKKHVSYIGNPKLMNNTMAKILIKLPPFPEQRRIAEILDTLDETIRKTEALIDKLKRVKEGLLHDLLTRGIDEHGQLRDPATHPEQFKDSPLGRIPKEWSIQSLKEVSTKIQDGTHFSPQSKEGPYRYITSKNIRFGYLDLRECGWISEQEHQDIYTRCDVTYGDVLLTKDGANTGNAAINTLREPFSLLSSVAFIRVNEKLLDNEYLLQYILSPVGQDCITDIMSGLAITRLTLQKIKDFVIPVPSLQEQNLIGSYLKKQDNRIQKEQAYLNKLKQLKKGLMDDLLTGKVRVNQLDDSYFKEPSEQEPLEKQLEAEAIKP</sequence>
<dbReference type="Gene3D" id="1.10.287.1120">
    <property type="entry name" value="Bipartite methylase S protein"/>
    <property type="match status" value="2"/>
</dbReference>
<dbReference type="PANTHER" id="PTHR30408:SF12">
    <property type="entry name" value="TYPE I RESTRICTION ENZYME MJAVIII SPECIFICITY SUBUNIT"/>
    <property type="match status" value="1"/>
</dbReference>
<evidence type="ECO:0000313" key="7">
    <source>
        <dbReference type="Proteomes" id="UP000199387"/>
    </source>
</evidence>
<dbReference type="AlphaFoldDB" id="A0A1G6NYQ1"/>
<dbReference type="SUPFAM" id="SSF116734">
    <property type="entry name" value="DNA methylase specificity domain"/>
    <property type="match status" value="2"/>
</dbReference>
<dbReference type="PANTHER" id="PTHR30408">
    <property type="entry name" value="TYPE-1 RESTRICTION ENZYME ECOKI SPECIFICITY PROTEIN"/>
    <property type="match status" value="1"/>
</dbReference>
<keyword evidence="2" id="KW-0680">Restriction system</keyword>
<name>A0A1G6NYQ1_9BACL</name>
<dbReference type="GO" id="GO:0003677">
    <property type="term" value="F:DNA binding"/>
    <property type="evidence" value="ECO:0007669"/>
    <property type="project" value="UniProtKB-KW"/>
</dbReference>
<comment type="similarity">
    <text evidence="1">Belongs to the type-I restriction system S methylase family.</text>
</comment>
<evidence type="ECO:0000256" key="1">
    <source>
        <dbReference type="ARBA" id="ARBA00010923"/>
    </source>
</evidence>
<accession>A0A1G6NYQ1</accession>
<organism evidence="6 7">
    <name type="scientific">Melghirimyces thermohalophilus</name>
    <dbReference type="NCBI Taxonomy" id="1236220"/>
    <lineage>
        <taxon>Bacteria</taxon>
        <taxon>Bacillati</taxon>
        <taxon>Bacillota</taxon>
        <taxon>Bacilli</taxon>
        <taxon>Bacillales</taxon>
        <taxon>Thermoactinomycetaceae</taxon>
        <taxon>Melghirimyces</taxon>
    </lineage>
</organism>
<keyword evidence="7" id="KW-1185">Reference proteome</keyword>
<evidence type="ECO:0000313" key="6">
    <source>
        <dbReference type="EMBL" id="SDC72494.1"/>
    </source>
</evidence>
<dbReference type="Gene3D" id="3.90.220.20">
    <property type="entry name" value="DNA methylase specificity domains"/>
    <property type="match status" value="2"/>
</dbReference>
<dbReference type="Pfam" id="PF01420">
    <property type="entry name" value="Methylase_S"/>
    <property type="match status" value="2"/>
</dbReference>
<evidence type="ECO:0000256" key="3">
    <source>
        <dbReference type="ARBA" id="ARBA00023125"/>
    </source>
</evidence>
<evidence type="ECO:0000256" key="2">
    <source>
        <dbReference type="ARBA" id="ARBA00022747"/>
    </source>
</evidence>
<evidence type="ECO:0000256" key="4">
    <source>
        <dbReference type="SAM" id="MobiDB-lite"/>
    </source>
</evidence>
<dbReference type="Proteomes" id="UP000199387">
    <property type="component" value="Unassembled WGS sequence"/>
</dbReference>
<evidence type="ECO:0000259" key="5">
    <source>
        <dbReference type="Pfam" id="PF01420"/>
    </source>
</evidence>
<reference evidence="6 7" key="1">
    <citation type="submission" date="2016-10" db="EMBL/GenBank/DDBJ databases">
        <authorList>
            <person name="de Groot N.N."/>
        </authorList>
    </citation>
    <scope>NUCLEOTIDE SEQUENCE [LARGE SCALE GENOMIC DNA]</scope>
    <source>
        <strain evidence="6 7">DSM 45514</strain>
    </source>
</reference>
<feature type="domain" description="Type I restriction modification DNA specificity" evidence="5">
    <location>
        <begin position="9"/>
        <end position="172"/>
    </location>
</feature>
<dbReference type="InterPro" id="IPR052021">
    <property type="entry name" value="Type-I_RS_S_subunit"/>
</dbReference>
<dbReference type="InterPro" id="IPR000055">
    <property type="entry name" value="Restrct_endonuc_typeI_TRD"/>
</dbReference>
<keyword evidence="3" id="KW-0238">DNA-binding</keyword>
<dbReference type="EMBL" id="FMZA01000014">
    <property type="protein sequence ID" value="SDC72494.1"/>
    <property type="molecule type" value="Genomic_DNA"/>
</dbReference>